<accession>A0A6A4WX73</accession>
<sequence>MHLYGQRRVCIGAGYLGAPGRPCRVLSVQRGRFNGDPGALTRQLAEFGCAAGGHRTLYTERAAAARRFSLRRQLQQLGGSRLDLLDVSVPGRDADVLWDLLRPGAKVSADQVALTVVLDENAVLGEEAARSSFSPAVARGYLKMLTRLEALGYRLLSFKPHPSCVESVRRELDICLPILSNTVWIK</sequence>
<dbReference type="EMBL" id="VIIS01000189">
    <property type="protein sequence ID" value="KAF0312146.1"/>
    <property type="molecule type" value="Genomic_DNA"/>
</dbReference>
<protein>
    <submittedName>
        <fullName evidence="1">Uncharacterized protein</fullName>
    </submittedName>
</protein>
<proteinExistence type="predicted"/>
<dbReference type="Proteomes" id="UP000440578">
    <property type="component" value="Unassembled WGS sequence"/>
</dbReference>
<evidence type="ECO:0000313" key="1">
    <source>
        <dbReference type="EMBL" id="KAF0312146.1"/>
    </source>
</evidence>
<dbReference type="OrthoDB" id="10528145at2759"/>
<evidence type="ECO:0000313" key="2">
    <source>
        <dbReference type="Proteomes" id="UP000440578"/>
    </source>
</evidence>
<reference evidence="1 2" key="1">
    <citation type="submission" date="2019-07" db="EMBL/GenBank/DDBJ databases">
        <title>Draft genome assembly of a fouling barnacle, Amphibalanus amphitrite (Darwin, 1854): The first reference genome for Thecostraca.</title>
        <authorList>
            <person name="Kim W."/>
        </authorList>
    </citation>
    <scope>NUCLEOTIDE SEQUENCE [LARGE SCALE GENOMIC DNA]</scope>
    <source>
        <strain evidence="1">SNU_AA5</strain>
        <tissue evidence="1">Soma without cirri and trophi</tissue>
    </source>
</reference>
<gene>
    <name evidence="1" type="ORF">FJT64_017053</name>
</gene>
<keyword evidence="2" id="KW-1185">Reference proteome</keyword>
<organism evidence="1 2">
    <name type="scientific">Amphibalanus amphitrite</name>
    <name type="common">Striped barnacle</name>
    <name type="synonym">Balanus amphitrite</name>
    <dbReference type="NCBI Taxonomy" id="1232801"/>
    <lineage>
        <taxon>Eukaryota</taxon>
        <taxon>Metazoa</taxon>
        <taxon>Ecdysozoa</taxon>
        <taxon>Arthropoda</taxon>
        <taxon>Crustacea</taxon>
        <taxon>Multicrustacea</taxon>
        <taxon>Cirripedia</taxon>
        <taxon>Thoracica</taxon>
        <taxon>Thoracicalcarea</taxon>
        <taxon>Balanomorpha</taxon>
        <taxon>Balanoidea</taxon>
        <taxon>Balanidae</taxon>
        <taxon>Amphibalaninae</taxon>
        <taxon>Amphibalanus</taxon>
    </lineage>
</organism>
<dbReference type="AlphaFoldDB" id="A0A6A4WX73"/>
<name>A0A6A4WX73_AMPAM</name>
<comment type="caution">
    <text evidence="1">The sequence shown here is derived from an EMBL/GenBank/DDBJ whole genome shotgun (WGS) entry which is preliminary data.</text>
</comment>